<dbReference type="Proteomes" id="UP000472273">
    <property type="component" value="Unplaced"/>
</dbReference>
<reference evidence="4" key="1">
    <citation type="submission" date="2025-08" db="UniProtKB">
        <authorList>
            <consortium name="Ensembl"/>
        </authorList>
    </citation>
    <scope>IDENTIFICATION</scope>
</reference>
<dbReference type="GeneTree" id="ENSGT00940000154715"/>
<dbReference type="PANTHER" id="PTHR45935">
    <property type="entry name" value="PROTEIN ZBED8-RELATED"/>
    <property type="match status" value="1"/>
</dbReference>
<organism evidence="4 5">
    <name type="scientific">Pseudonaja textilis</name>
    <name type="common">Eastern brown snake</name>
    <dbReference type="NCBI Taxonomy" id="8673"/>
    <lineage>
        <taxon>Eukaryota</taxon>
        <taxon>Metazoa</taxon>
        <taxon>Chordata</taxon>
        <taxon>Craniata</taxon>
        <taxon>Vertebrata</taxon>
        <taxon>Euteleostomi</taxon>
        <taxon>Lepidosauria</taxon>
        <taxon>Squamata</taxon>
        <taxon>Bifurcata</taxon>
        <taxon>Unidentata</taxon>
        <taxon>Episquamata</taxon>
        <taxon>Toxicofera</taxon>
        <taxon>Serpentes</taxon>
        <taxon>Colubroidea</taxon>
        <taxon>Elapidae</taxon>
        <taxon>Hydrophiinae</taxon>
        <taxon>Pseudonaja</taxon>
    </lineage>
</organism>
<evidence type="ECO:0000313" key="5">
    <source>
        <dbReference type="Proteomes" id="UP000472273"/>
    </source>
</evidence>
<dbReference type="InterPro" id="IPR003309">
    <property type="entry name" value="SCAN_dom"/>
</dbReference>
<evidence type="ECO:0000256" key="2">
    <source>
        <dbReference type="SAM" id="MobiDB-lite"/>
    </source>
</evidence>
<feature type="region of interest" description="Disordered" evidence="2">
    <location>
        <begin position="28"/>
        <end position="53"/>
    </location>
</feature>
<dbReference type="Pfam" id="PF02023">
    <property type="entry name" value="SCAN"/>
    <property type="match status" value="1"/>
</dbReference>
<evidence type="ECO:0000313" key="4">
    <source>
        <dbReference type="Ensembl" id="ENSPTXP00000016232.1"/>
    </source>
</evidence>
<proteinExistence type="predicted"/>
<name>A0A670YWQ5_PSETE</name>
<dbReference type="CDD" id="cd07936">
    <property type="entry name" value="SCAN"/>
    <property type="match status" value="1"/>
</dbReference>
<reference evidence="4" key="2">
    <citation type="submission" date="2025-09" db="UniProtKB">
        <authorList>
            <consortium name="Ensembl"/>
        </authorList>
    </citation>
    <scope>IDENTIFICATION</scope>
</reference>
<dbReference type="PANTHER" id="PTHR45935:SF15">
    <property type="entry name" value="SCAN BOX DOMAIN-CONTAINING PROTEIN"/>
    <property type="match status" value="1"/>
</dbReference>
<dbReference type="Gene3D" id="1.10.4020.10">
    <property type="entry name" value="DNA breaking-rejoining enzymes"/>
    <property type="match status" value="1"/>
</dbReference>
<dbReference type="SUPFAM" id="SSF47353">
    <property type="entry name" value="Retrovirus capsid dimerization domain-like"/>
    <property type="match status" value="1"/>
</dbReference>
<dbReference type="Ensembl" id="ENSPTXT00000016731.1">
    <property type="protein sequence ID" value="ENSPTXP00000016232.1"/>
    <property type="gene ID" value="ENSPTXG00000011228.1"/>
</dbReference>
<evidence type="ECO:0000256" key="1">
    <source>
        <dbReference type="ARBA" id="ARBA00023242"/>
    </source>
</evidence>
<sequence length="268" mass="29601">MPRGRSPQCRIPECYCARSATSAQLGRRGCELSPGKRPGRGSCNPESLPGKEIAGGRLKEPAVDIWLEKSSLHLSGKLLQIPGLETTFPGHPQGPSGSLSEKMPEMEANQPAWKRIGKGPVAAQLGSCGEIWVGPGQKIPENEALGSEIQHWRFRNSPFQEAEGPRELCSRLHRLCWGWLQPEKHTKAQMLDRVILEQFLAVLPREMQRWVRECQVETTSQAVALAEGFLLSQAEEEGLHQVRNIPLGKYGGSLILLIIKCICNSLSD</sequence>
<feature type="domain" description="SCAN box" evidence="3">
    <location>
        <begin position="153"/>
        <end position="229"/>
    </location>
</feature>
<dbReference type="InterPro" id="IPR050916">
    <property type="entry name" value="SCAN-C2H2_zinc_finger"/>
</dbReference>
<protein>
    <recommendedName>
        <fullName evidence="3">SCAN box domain-containing protein</fullName>
    </recommendedName>
</protein>
<dbReference type="AlphaFoldDB" id="A0A670YWQ5"/>
<dbReference type="InterPro" id="IPR038269">
    <property type="entry name" value="SCAN_sf"/>
</dbReference>
<accession>A0A670YWQ5</accession>
<keyword evidence="1" id="KW-0539">Nucleus</keyword>
<keyword evidence="5" id="KW-1185">Reference proteome</keyword>
<dbReference type="PROSITE" id="PS50804">
    <property type="entry name" value="SCAN_BOX"/>
    <property type="match status" value="1"/>
</dbReference>
<dbReference type="FunFam" id="1.10.4020.10:FF:000005">
    <property type="entry name" value="Uncharacterized protein"/>
    <property type="match status" value="1"/>
</dbReference>
<evidence type="ECO:0000259" key="3">
    <source>
        <dbReference type="PROSITE" id="PS50804"/>
    </source>
</evidence>
<dbReference type="SMART" id="SM00431">
    <property type="entry name" value="SCAN"/>
    <property type="match status" value="1"/>
</dbReference>